<feature type="compositionally biased region" description="Basic and acidic residues" evidence="1">
    <location>
        <begin position="15"/>
        <end position="26"/>
    </location>
</feature>
<sequence>MTGNASNLPSLPHGEIIRTVRSDSRGRSPVACDLNTA</sequence>
<feature type="region of interest" description="Disordered" evidence="1">
    <location>
        <begin position="1"/>
        <end position="37"/>
    </location>
</feature>
<evidence type="ECO:0000256" key="1">
    <source>
        <dbReference type="SAM" id="MobiDB-lite"/>
    </source>
</evidence>
<protein>
    <submittedName>
        <fullName evidence="2">Uncharacterized protein</fullName>
    </submittedName>
</protein>
<dbReference type="AlphaFoldDB" id="L7VZV4"/>
<reference evidence="2" key="1">
    <citation type="submission" date="2012-09" db="EMBL/GenBank/DDBJ databases">
        <title>Metagenomic Characterization of a Microbial Community in Wastewater Detects High Levels of Antibiotic Resistance.</title>
        <authorList>
            <person name="Abrams M."/>
            <person name="Caldwell A."/>
            <person name="Vandaei E."/>
            <person name="Lee W."/>
            <person name="Perrott J."/>
            <person name="Khan S.Y."/>
            <person name="Ta J."/>
            <person name="Romero D."/>
            <person name="Nguyen V."/>
            <person name="Pourmand N."/>
            <person name="Ouverney C.C."/>
        </authorList>
    </citation>
    <scope>NUCLEOTIDE SEQUENCE</scope>
</reference>
<evidence type="ECO:0000313" key="2">
    <source>
        <dbReference type="EMBL" id="AGC71720.1"/>
    </source>
</evidence>
<proteinExistence type="predicted"/>
<name>L7VZV4_9BACT</name>
<dbReference type="EMBL" id="JX649880">
    <property type="protein sequence ID" value="AGC71720.1"/>
    <property type="molecule type" value="Genomic_DNA"/>
</dbReference>
<accession>L7VZV4</accession>
<organism evidence="2">
    <name type="scientific">uncultured bacterium A1Q1_fos_300</name>
    <dbReference type="NCBI Taxonomy" id="1256571"/>
    <lineage>
        <taxon>Bacteria</taxon>
        <taxon>environmental samples</taxon>
    </lineage>
</organism>